<accession>A0ABW6S8T9</accession>
<evidence type="ECO:0008006" key="7">
    <source>
        <dbReference type="Google" id="ProtNLM"/>
    </source>
</evidence>
<keyword evidence="2 4" id="KW-0472">Membrane</keyword>
<protein>
    <recommendedName>
        <fullName evidence="7">Mce-associated membrane protein</fullName>
    </recommendedName>
</protein>
<evidence type="ECO:0000256" key="2">
    <source>
        <dbReference type="ARBA" id="ARBA00023136"/>
    </source>
</evidence>
<keyword evidence="4" id="KW-0812">Transmembrane</keyword>
<comment type="subcellular location">
    <subcellularLocation>
        <location evidence="1">Membrane</location>
    </subcellularLocation>
</comment>
<evidence type="ECO:0000256" key="4">
    <source>
        <dbReference type="SAM" id="Phobius"/>
    </source>
</evidence>
<feature type="region of interest" description="Disordered" evidence="3">
    <location>
        <begin position="1"/>
        <end position="25"/>
    </location>
</feature>
<feature type="transmembrane region" description="Helical" evidence="4">
    <location>
        <begin position="58"/>
        <end position="80"/>
    </location>
</feature>
<sequence>MTIVENDSAATDSAEAAAKDTEVANRAAEPRDALFTRIRLAPGTFARRVEGWPRRRKTLVLTPLALVTIGLIAAVTVLGVRIHDNDDVQAAKGAALAAAVTNVPKILSYRADSADNDLESAANLLTGDFKNRFQTLVKDTIIPAAKQHQTVTNATVAAKSVVDGTSDAVTVLLFIDQSTTSKDAPAPRLDASRVRIHMDRIGDRWLISGLEPV</sequence>
<dbReference type="Proteomes" id="UP001601992">
    <property type="component" value="Unassembled WGS sequence"/>
</dbReference>
<dbReference type="RefSeq" id="WP_387406139.1">
    <property type="nucleotide sequence ID" value="NZ_JBIAQY010000014.1"/>
</dbReference>
<dbReference type="PANTHER" id="PTHR37042">
    <property type="entry name" value="OUTER MEMBRANE PROTEIN RV1973"/>
    <property type="match status" value="1"/>
</dbReference>
<evidence type="ECO:0000313" key="5">
    <source>
        <dbReference type="EMBL" id="MFF3572713.1"/>
    </source>
</evidence>
<evidence type="ECO:0000313" key="6">
    <source>
        <dbReference type="Proteomes" id="UP001601992"/>
    </source>
</evidence>
<evidence type="ECO:0000256" key="1">
    <source>
        <dbReference type="ARBA" id="ARBA00004370"/>
    </source>
</evidence>
<keyword evidence="4" id="KW-1133">Transmembrane helix</keyword>
<proteinExistence type="predicted"/>
<gene>
    <name evidence="5" type="ORF">ACFYXQ_33585</name>
</gene>
<dbReference type="PANTHER" id="PTHR37042:SF4">
    <property type="entry name" value="OUTER MEMBRANE PROTEIN RV1973"/>
    <property type="match status" value="1"/>
</dbReference>
<reference evidence="5 6" key="1">
    <citation type="submission" date="2024-10" db="EMBL/GenBank/DDBJ databases">
        <title>The Natural Products Discovery Center: Release of the First 8490 Sequenced Strains for Exploring Actinobacteria Biosynthetic Diversity.</title>
        <authorList>
            <person name="Kalkreuter E."/>
            <person name="Kautsar S.A."/>
            <person name="Yang D."/>
            <person name="Bader C.D."/>
            <person name="Teijaro C.N."/>
            <person name="Fluegel L."/>
            <person name="Davis C.M."/>
            <person name="Simpson J.R."/>
            <person name="Lauterbach L."/>
            <person name="Steele A.D."/>
            <person name="Gui C."/>
            <person name="Meng S."/>
            <person name="Li G."/>
            <person name="Viehrig K."/>
            <person name="Ye F."/>
            <person name="Su P."/>
            <person name="Kiefer A.F."/>
            <person name="Nichols A."/>
            <person name="Cepeda A.J."/>
            <person name="Yan W."/>
            <person name="Fan B."/>
            <person name="Jiang Y."/>
            <person name="Adhikari A."/>
            <person name="Zheng C.-J."/>
            <person name="Schuster L."/>
            <person name="Cowan T.M."/>
            <person name="Smanski M.J."/>
            <person name="Chevrette M.G."/>
            <person name="De Carvalho L.P.S."/>
            <person name="Shen B."/>
        </authorList>
    </citation>
    <scope>NUCLEOTIDE SEQUENCE [LARGE SCALE GENOMIC DNA]</scope>
    <source>
        <strain evidence="5 6">NPDC002593</strain>
    </source>
</reference>
<name>A0ABW6S8T9_9NOCA</name>
<keyword evidence="6" id="KW-1185">Reference proteome</keyword>
<evidence type="ECO:0000256" key="3">
    <source>
        <dbReference type="SAM" id="MobiDB-lite"/>
    </source>
</evidence>
<comment type="caution">
    <text evidence="5">The sequence shown here is derived from an EMBL/GenBank/DDBJ whole genome shotgun (WGS) entry which is preliminary data.</text>
</comment>
<dbReference type="EMBL" id="JBIAQY010000014">
    <property type="protein sequence ID" value="MFF3572713.1"/>
    <property type="molecule type" value="Genomic_DNA"/>
</dbReference>
<organism evidence="5 6">
    <name type="scientific">Nocardia jiangxiensis</name>
    <dbReference type="NCBI Taxonomy" id="282685"/>
    <lineage>
        <taxon>Bacteria</taxon>
        <taxon>Bacillati</taxon>
        <taxon>Actinomycetota</taxon>
        <taxon>Actinomycetes</taxon>
        <taxon>Mycobacteriales</taxon>
        <taxon>Nocardiaceae</taxon>
        <taxon>Nocardia</taxon>
    </lineage>
</organism>